<dbReference type="OrthoDB" id="5959154at2759"/>
<dbReference type="GO" id="GO:0005886">
    <property type="term" value="C:plasma membrane"/>
    <property type="evidence" value="ECO:0007669"/>
    <property type="project" value="UniProtKB-SubCell"/>
</dbReference>
<dbReference type="InterPro" id="IPR000276">
    <property type="entry name" value="GPCR_Rhodpsn"/>
</dbReference>
<evidence type="ECO:0000256" key="1">
    <source>
        <dbReference type="ARBA" id="ARBA00004651"/>
    </source>
</evidence>
<evidence type="ECO:0000256" key="5">
    <source>
        <dbReference type="ARBA" id="ARBA00022692"/>
    </source>
</evidence>
<evidence type="ECO:0000256" key="11">
    <source>
        <dbReference type="ARBA" id="ARBA00023180"/>
    </source>
</evidence>
<keyword evidence="4" id="KW-0597">Phosphoprotein</keyword>
<dbReference type="InterPro" id="IPR008365">
    <property type="entry name" value="Prostanoid_rcpt"/>
</dbReference>
<dbReference type="Proteomes" id="UP000596742">
    <property type="component" value="Unassembled WGS sequence"/>
</dbReference>
<keyword evidence="8 14" id="KW-0472">Membrane</keyword>
<evidence type="ECO:0000256" key="2">
    <source>
        <dbReference type="ARBA" id="ARBA00017628"/>
    </source>
</evidence>
<dbReference type="PANTHER" id="PTHR11866">
    <property type="entry name" value="G-PROTEIN COUPLED RECEPTOR FAMILY 1 MEMBER"/>
    <property type="match status" value="1"/>
</dbReference>
<evidence type="ECO:0000256" key="10">
    <source>
        <dbReference type="ARBA" id="ARBA00023170"/>
    </source>
</evidence>
<comment type="subcellular location">
    <subcellularLocation>
        <location evidence="1">Cell membrane</location>
        <topology evidence="1">Multi-pass membrane protein</topology>
    </subcellularLocation>
</comment>
<dbReference type="PRINTS" id="PR00237">
    <property type="entry name" value="GPCRRHODOPSN"/>
</dbReference>
<feature type="transmembrane region" description="Helical" evidence="14">
    <location>
        <begin position="87"/>
        <end position="113"/>
    </location>
</feature>
<feature type="transmembrane region" description="Helical" evidence="14">
    <location>
        <begin position="170"/>
        <end position="197"/>
    </location>
</feature>
<dbReference type="Gene3D" id="1.20.1070.10">
    <property type="entry name" value="Rhodopsin 7-helix transmembrane proteins"/>
    <property type="match status" value="1"/>
</dbReference>
<comment type="caution">
    <text evidence="16">The sequence shown here is derived from an EMBL/GenBank/DDBJ whole genome shotgun (WGS) entry which is preliminary data.</text>
</comment>
<keyword evidence="5 14" id="KW-0812">Transmembrane</keyword>
<dbReference type="CDD" id="cd14981">
    <property type="entry name" value="7tmA_Prostanoid_R"/>
    <property type="match status" value="1"/>
</dbReference>
<dbReference type="SUPFAM" id="SSF81321">
    <property type="entry name" value="Family A G protein-coupled receptor-like"/>
    <property type="match status" value="1"/>
</dbReference>
<evidence type="ECO:0000256" key="3">
    <source>
        <dbReference type="ARBA" id="ARBA00022475"/>
    </source>
</evidence>
<keyword evidence="3" id="KW-1003">Cell membrane</keyword>
<keyword evidence="6 14" id="KW-1133">Transmembrane helix</keyword>
<feature type="domain" description="G-protein coupled receptors family 1 profile" evidence="15">
    <location>
        <begin position="67"/>
        <end position="330"/>
    </location>
</feature>
<dbReference type="GO" id="GO:0007204">
    <property type="term" value="P:positive regulation of cytosolic calcium ion concentration"/>
    <property type="evidence" value="ECO:0007669"/>
    <property type="project" value="TreeGrafter"/>
</dbReference>
<keyword evidence="11" id="KW-0325">Glycoprotein</keyword>
<evidence type="ECO:0000256" key="9">
    <source>
        <dbReference type="ARBA" id="ARBA00023157"/>
    </source>
</evidence>
<protein>
    <recommendedName>
        <fullName evidence="2">Thromboxane A2 receptor</fullName>
    </recommendedName>
    <alternativeName>
        <fullName evidence="13">Prostanoid TP receptor</fullName>
    </alternativeName>
</protein>
<keyword evidence="12" id="KW-0807">Transducer</keyword>
<keyword evidence="17" id="KW-1185">Reference proteome</keyword>
<evidence type="ECO:0000259" key="15">
    <source>
        <dbReference type="PROSITE" id="PS50262"/>
    </source>
</evidence>
<name>A0A8B6EPJ0_MYTGA</name>
<dbReference type="PANTHER" id="PTHR11866:SF16">
    <property type="entry name" value="PROSTAGLANDIN E2 RECEPTOR EP4 SUBTYPE-LIKE PROTEIN"/>
    <property type="match status" value="1"/>
</dbReference>
<evidence type="ECO:0000256" key="12">
    <source>
        <dbReference type="ARBA" id="ARBA00023224"/>
    </source>
</evidence>
<feature type="transmembrane region" description="Helical" evidence="14">
    <location>
        <begin position="275"/>
        <end position="293"/>
    </location>
</feature>
<evidence type="ECO:0000256" key="7">
    <source>
        <dbReference type="ARBA" id="ARBA00023040"/>
    </source>
</evidence>
<gene>
    <name evidence="16" type="ORF">MGAL_10B012023</name>
</gene>
<feature type="transmembrane region" description="Helical" evidence="14">
    <location>
        <begin position="217"/>
        <end position="245"/>
    </location>
</feature>
<dbReference type="Pfam" id="PF00001">
    <property type="entry name" value="7tm_1"/>
    <property type="match status" value="1"/>
</dbReference>
<organism evidence="16 17">
    <name type="scientific">Mytilus galloprovincialis</name>
    <name type="common">Mediterranean mussel</name>
    <dbReference type="NCBI Taxonomy" id="29158"/>
    <lineage>
        <taxon>Eukaryota</taxon>
        <taxon>Metazoa</taxon>
        <taxon>Spiralia</taxon>
        <taxon>Lophotrochozoa</taxon>
        <taxon>Mollusca</taxon>
        <taxon>Bivalvia</taxon>
        <taxon>Autobranchia</taxon>
        <taxon>Pteriomorphia</taxon>
        <taxon>Mytilida</taxon>
        <taxon>Mytiloidea</taxon>
        <taxon>Mytilidae</taxon>
        <taxon>Mytilinae</taxon>
        <taxon>Mytilus</taxon>
    </lineage>
</organism>
<evidence type="ECO:0000256" key="6">
    <source>
        <dbReference type="ARBA" id="ARBA00022989"/>
    </source>
</evidence>
<feature type="transmembrane region" description="Helical" evidence="14">
    <location>
        <begin position="128"/>
        <end position="149"/>
    </location>
</feature>
<sequence length="447" mass="50736">MPVNGMHYTSVNDSSYNHSLQIIMGNTSASPQTSAFLPNITNGSDFSSKKNNTVINSGIMFGAGVLGNILALIVLIRSGPEQRRTIFYRLVAGLCVTDLLGTTLTSPVVIAVYVNNFRWIGGTAMCNYFGYVMIMAGYATMLIVCSMSIERVVCIKHPLIYNARKSTKHATMILIFCWTLAAFMAALPFMGFGNVVLQYPRTWCFFDYYTKEPVDKAFNYLFAILATVIIFVTACCNLTVICTLIKSRRRQCLLAGNGSRRNYFNYSKRFTECQMLVQLVGITIVFSTCYMPLMARVIINQTELLPRNVRLDLIMIRFASLNQILDPWVYILLRRELLWKVISGFKMLCRIKQNEPDVIPQRPTFDIEKDTCCVFCYHCLCDPPVKRPRAESTYITTYDSERRRSTLTSLTPSNIRRGSFSGMDRDVYLLLTQAPHQYNRVISTSPS</sequence>
<evidence type="ECO:0000313" key="16">
    <source>
        <dbReference type="EMBL" id="VDI37942.1"/>
    </source>
</evidence>
<dbReference type="GO" id="GO:0004960">
    <property type="term" value="F:thromboxane receptor activity"/>
    <property type="evidence" value="ECO:0007669"/>
    <property type="project" value="UniProtKB-ARBA"/>
</dbReference>
<dbReference type="FunFam" id="1.20.1070.10:FF:000163">
    <property type="entry name" value="Thromboxane A2 receptor"/>
    <property type="match status" value="1"/>
</dbReference>
<evidence type="ECO:0000256" key="4">
    <source>
        <dbReference type="ARBA" id="ARBA00022553"/>
    </source>
</evidence>
<dbReference type="AlphaFoldDB" id="A0A8B6EPJ0"/>
<evidence type="ECO:0000256" key="8">
    <source>
        <dbReference type="ARBA" id="ARBA00023136"/>
    </source>
</evidence>
<dbReference type="GO" id="GO:0007189">
    <property type="term" value="P:adenylate cyclase-activating G protein-coupled receptor signaling pathway"/>
    <property type="evidence" value="ECO:0007669"/>
    <property type="project" value="TreeGrafter"/>
</dbReference>
<dbReference type="EMBL" id="UYJE01005522">
    <property type="protein sequence ID" value="VDI37942.1"/>
    <property type="molecule type" value="Genomic_DNA"/>
</dbReference>
<dbReference type="PRINTS" id="PR00586">
    <property type="entry name" value="PRSTNOIDEP4R"/>
</dbReference>
<dbReference type="PRINTS" id="PR01788">
    <property type="entry name" value="PROSTANOIDR"/>
</dbReference>
<evidence type="ECO:0000256" key="13">
    <source>
        <dbReference type="ARBA" id="ARBA00029815"/>
    </source>
</evidence>
<dbReference type="InterPro" id="IPR017452">
    <property type="entry name" value="GPCR_Rhodpsn_7TM"/>
</dbReference>
<evidence type="ECO:0000256" key="14">
    <source>
        <dbReference type="SAM" id="Phobius"/>
    </source>
</evidence>
<keyword evidence="9" id="KW-1015">Disulfide bond</keyword>
<dbReference type="PROSITE" id="PS50262">
    <property type="entry name" value="G_PROTEIN_RECEP_F1_2"/>
    <property type="match status" value="1"/>
</dbReference>
<accession>A0A8B6EPJ0</accession>
<reference evidence="16" key="1">
    <citation type="submission" date="2018-11" db="EMBL/GenBank/DDBJ databases">
        <authorList>
            <person name="Alioto T."/>
            <person name="Alioto T."/>
        </authorList>
    </citation>
    <scope>NUCLEOTIDE SEQUENCE</scope>
</reference>
<keyword evidence="10 16" id="KW-0675">Receptor</keyword>
<keyword evidence="7" id="KW-0297">G-protein coupled receptor</keyword>
<dbReference type="InterPro" id="IPR001758">
    <property type="entry name" value="Prost_EP4_rcpt"/>
</dbReference>
<feature type="transmembrane region" description="Helical" evidence="14">
    <location>
        <begin position="54"/>
        <end position="75"/>
    </location>
</feature>
<dbReference type="GO" id="GO:0004957">
    <property type="term" value="F:prostaglandin E receptor activity"/>
    <property type="evidence" value="ECO:0007669"/>
    <property type="project" value="InterPro"/>
</dbReference>
<proteinExistence type="predicted"/>
<evidence type="ECO:0000313" key="17">
    <source>
        <dbReference type="Proteomes" id="UP000596742"/>
    </source>
</evidence>